<evidence type="ECO:0000256" key="1">
    <source>
        <dbReference type="ARBA" id="ARBA00000189"/>
    </source>
</evidence>
<accession>A0AAP0ET96</accession>
<comment type="catalytic activity">
    <reaction evidence="1">
        <text>2 a phenolic donor + H2O2 = 2 a phenolic radical donor + 2 H2O</text>
        <dbReference type="Rhea" id="RHEA:56136"/>
        <dbReference type="ChEBI" id="CHEBI:15377"/>
        <dbReference type="ChEBI" id="CHEBI:16240"/>
        <dbReference type="ChEBI" id="CHEBI:139520"/>
        <dbReference type="ChEBI" id="CHEBI:139521"/>
        <dbReference type="EC" id="1.11.1.7"/>
    </reaction>
</comment>
<keyword evidence="3" id="KW-0575">Peroxidase</keyword>
<feature type="binding site" evidence="9">
    <location>
        <position position="68"/>
    </location>
    <ligand>
        <name>Ca(2+)</name>
        <dbReference type="ChEBI" id="CHEBI:29108"/>
        <label>1</label>
    </ligand>
</feature>
<feature type="chain" id="PRO_5042838077" description="Plant heme peroxidase family profile domain-containing protein" evidence="12">
    <location>
        <begin position="22"/>
        <end position="141"/>
    </location>
</feature>
<feature type="binding site" evidence="9">
    <location>
        <position position="66"/>
    </location>
    <ligand>
        <name>Ca(2+)</name>
        <dbReference type="ChEBI" id="CHEBI:29108"/>
        <label>1</label>
    </ligand>
</feature>
<feature type="disulfide bond" evidence="10">
    <location>
        <begin position="64"/>
        <end position="69"/>
    </location>
</feature>
<feature type="binding site" evidence="9">
    <location>
        <position position="84"/>
    </location>
    <ligand>
        <name>Ca(2+)</name>
        <dbReference type="ChEBI" id="CHEBI:29108"/>
        <label>1</label>
    </ligand>
</feature>
<dbReference type="PRINTS" id="PR00461">
    <property type="entry name" value="PLPEROXIDASE"/>
</dbReference>
<keyword evidence="7" id="KW-0408">Iron</keyword>
<dbReference type="Gene3D" id="1.10.520.10">
    <property type="match status" value="1"/>
</dbReference>
<keyword evidence="6" id="KW-0560">Oxidoreductase</keyword>
<comment type="caution">
    <text evidence="14">The sequence shown here is derived from an EMBL/GenBank/DDBJ whole genome shotgun (WGS) entry which is preliminary data.</text>
</comment>
<dbReference type="PANTHER" id="PTHR31388:SF152">
    <property type="entry name" value="PEROXIDASE 20"/>
    <property type="match status" value="1"/>
</dbReference>
<evidence type="ECO:0000256" key="2">
    <source>
        <dbReference type="ARBA" id="ARBA00001970"/>
    </source>
</evidence>
<feature type="disulfide bond" evidence="10">
    <location>
        <begin position="31"/>
        <end position="111"/>
    </location>
</feature>
<evidence type="ECO:0000256" key="3">
    <source>
        <dbReference type="ARBA" id="ARBA00022559"/>
    </source>
</evidence>
<evidence type="ECO:0000256" key="9">
    <source>
        <dbReference type="PIRSR" id="PIRSR600823-3"/>
    </source>
</evidence>
<dbReference type="InterPro" id="IPR010255">
    <property type="entry name" value="Haem_peroxidase_sf"/>
</dbReference>
<dbReference type="GO" id="GO:0020037">
    <property type="term" value="F:heme binding"/>
    <property type="evidence" value="ECO:0007669"/>
    <property type="project" value="InterPro"/>
</dbReference>
<organism evidence="14 15">
    <name type="scientific">Stephania cephalantha</name>
    <dbReference type="NCBI Taxonomy" id="152367"/>
    <lineage>
        <taxon>Eukaryota</taxon>
        <taxon>Viridiplantae</taxon>
        <taxon>Streptophyta</taxon>
        <taxon>Embryophyta</taxon>
        <taxon>Tracheophyta</taxon>
        <taxon>Spermatophyta</taxon>
        <taxon>Magnoliopsida</taxon>
        <taxon>Ranunculales</taxon>
        <taxon>Menispermaceae</taxon>
        <taxon>Menispermoideae</taxon>
        <taxon>Cissampelideae</taxon>
        <taxon>Stephania</taxon>
    </lineage>
</organism>
<dbReference type="SUPFAM" id="SSF48113">
    <property type="entry name" value="Heme-dependent peroxidases"/>
    <property type="match status" value="1"/>
</dbReference>
<evidence type="ECO:0000256" key="4">
    <source>
        <dbReference type="ARBA" id="ARBA00022617"/>
    </source>
</evidence>
<evidence type="ECO:0000259" key="13">
    <source>
        <dbReference type="PROSITE" id="PS50873"/>
    </source>
</evidence>
<keyword evidence="15" id="KW-1185">Reference proteome</keyword>
<evidence type="ECO:0000256" key="5">
    <source>
        <dbReference type="ARBA" id="ARBA00022723"/>
    </source>
</evidence>
<reference evidence="14 15" key="1">
    <citation type="submission" date="2024-01" db="EMBL/GenBank/DDBJ databases">
        <title>Genome assemblies of Stephania.</title>
        <authorList>
            <person name="Yang L."/>
        </authorList>
    </citation>
    <scope>NUCLEOTIDE SEQUENCE [LARGE SCALE GENOMIC DNA]</scope>
    <source>
        <strain evidence="14">JXDWG</strain>
        <tissue evidence="14">Leaf</tissue>
    </source>
</reference>
<feature type="binding site" evidence="9">
    <location>
        <position position="72"/>
    </location>
    <ligand>
        <name>Ca(2+)</name>
        <dbReference type="ChEBI" id="CHEBI:29108"/>
        <label>1</label>
    </ligand>
</feature>
<feature type="binding site" evidence="9">
    <location>
        <position position="63"/>
    </location>
    <ligand>
        <name>Ca(2+)</name>
        <dbReference type="ChEBI" id="CHEBI:29108"/>
        <label>1</label>
    </ligand>
</feature>
<proteinExistence type="inferred from homology"/>
<evidence type="ECO:0000256" key="8">
    <source>
        <dbReference type="PIRSR" id="PIRSR600823-1"/>
    </source>
</evidence>
<sequence length="141" mass="15533">MAFLMALVLVILLASDKGSTSLFVDFYKESCSVVEEIVKHNVDVALLKDPRMAASLLHLHFHDCFVKGCDSSILLDTHRHVVSEKQAGPNLNTVRGFDVIEKIKVIIEEACQQTVSCIDILALASHYAVELVVIQLENQGA</sequence>
<dbReference type="PRINTS" id="PR00458">
    <property type="entry name" value="PEROXIDASE"/>
</dbReference>
<dbReference type="InterPro" id="IPR000823">
    <property type="entry name" value="Peroxidase_pln"/>
</dbReference>
<evidence type="ECO:0000313" key="15">
    <source>
        <dbReference type="Proteomes" id="UP001419268"/>
    </source>
</evidence>
<dbReference type="GO" id="GO:0046872">
    <property type="term" value="F:metal ion binding"/>
    <property type="evidence" value="ECO:0007669"/>
    <property type="project" value="UniProtKB-KW"/>
</dbReference>
<dbReference type="GO" id="GO:0006979">
    <property type="term" value="P:response to oxidative stress"/>
    <property type="evidence" value="ECO:0007669"/>
    <property type="project" value="InterPro"/>
</dbReference>
<dbReference type="PROSITE" id="PS50873">
    <property type="entry name" value="PEROXIDASE_4"/>
    <property type="match status" value="1"/>
</dbReference>
<name>A0AAP0ET96_9MAGN</name>
<dbReference type="InterPro" id="IPR002016">
    <property type="entry name" value="Haem_peroxidase"/>
</dbReference>
<keyword evidence="12" id="KW-0732">Signal</keyword>
<gene>
    <name evidence="14" type="ORF">Scep_026038</name>
</gene>
<feature type="active site" description="Proton acceptor" evidence="8">
    <location>
        <position position="62"/>
    </location>
</feature>
<dbReference type="PANTHER" id="PTHR31388">
    <property type="entry name" value="PEROXIDASE 72-RELATED"/>
    <property type="match status" value="1"/>
</dbReference>
<dbReference type="GO" id="GO:0140825">
    <property type="term" value="F:lactoperoxidase activity"/>
    <property type="evidence" value="ECO:0007669"/>
    <property type="project" value="UniProtKB-EC"/>
</dbReference>
<keyword evidence="4" id="KW-0349">Heme</keyword>
<evidence type="ECO:0000256" key="10">
    <source>
        <dbReference type="PIRSR" id="PIRSR600823-5"/>
    </source>
</evidence>
<feature type="domain" description="Plant heme peroxidase family profile" evidence="13">
    <location>
        <begin position="21"/>
        <end position="141"/>
    </location>
</feature>
<dbReference type="AlphaFoldDB" id="A0AAP0ET96"/>
<dbReference type="Proteomes" id="UP001419268">
    <property type="component" value="Unassembled WGS sequence"/>
</dbReference>
<keyword evidence="5 9" id="KW-0479">Metal-binding</keyword>
<dbReference type="Pfam" id="PF00141">
    <property type="entry name" value="peroxidase"/>
    <property type="match status" value="1"/>
</dbReference>
<comment type="cofactor">
    <cofactor evidence="9">
        <name>Ca(2+)</name>
        <dbReference type="ChEBI" id="CHEBI:29108"/>
    </cofactor>
    <text evidence="9">Binds 2 calcium ions per subunit.</text>
</comment>
<feature type="signal peptide" evidence="12">
    <location>
        <begin position="1"/>
        <end position="21"/>
    </location>
</feature>
<keyword evidence="9" id="KW-0106">Calcium</keyword>
<evidence type="ECO:0000256" key="6">
    <source>
        <dbReference type="ARBA" id="ARBA00023002"/>
    </source>
</evidence>
<evidence type="ECO:0000256" key="7">
    <source>
        <dbReference type="ARBA" id="ARBA00023004"/>
    </source>
</evidence>
<comment type="cofactor">
    <cofactor evidence="2">
        <name>heme b</name>
        <dbReference type="ChEBI" id="CHEBI:60344"/>
    </cofactor>
</comment>
<protein>
    <recommendedName>
        <fullName evidence="13">Plant heme peroxidase family profile domain-containing protein</fullName>
    </recommendedName>
</protein>
<keyword evidence="10" id="KW-1015">Disulfide bond</keyword>
<evidence type="ECO:0000313" key="14">
    <source>
        <dbReference type="EMBL" id="KAK9094569.1"/>
    </source>
</evidence>
<dbReference type="EMBL" id="JBBNAG010000011">
    <property type="protein sequence ID" value="KAK9094569.1"/>
    <property type="molecule type" value="Genomic_DNA"/>
</dbReference>
<evidence type="ECO:0000256" key="11">
    <source>
        <dbReference type="RuleBase" id="RU004241"/>
    </source>
</evidence>
<evidence type="ECO:0000256" key="12">
    <source>
        <dbReference type="SAM" id="SignalP"/>
    </source>
</evidence>
<feature type="binding site" evidence="9">
    <location>
        <position position="70"/>
    </location>
    <ligand>
        <name>Ca(2+)</name>
        <dbReference type="ChEBI" id="CHEBI:29108"/>
        <label>1</label>
    </ligand>
</feature>
<comment type="similarity">
    <text evidence="11">Belongs to the peroxidase family.</text>
</comment>